<dbReference type="InterPro" id="IPR022441">
    <property type="entry name" value="Para_beta_helix_rpt-2"/>
</dbReference>
<dbReference type="RefSeq" id="WP_237871840.1">
    <property type="nucleotide sequence ID" value="NZ_JAKLTR010000006.1"/>
</dbReference>
<dbReference type="InterPro" id="IPR011050">
    <property type="entry name" value="Pectin_lyase_fold/virulence"/>
</dbReference>
<dbReference type="InterPro" id="IPR012334">
    <property type="entry name" value="Pectin_lyas_fold"/>
</dbReference>
<dbReference type="InterPro" id="IPR007742">
    <property type="entry name" value="NosD_dom"/>
</dbReference>
<evidence type="ECO:0000313" key="4">
    <source>
        <dbReference type="Proteomes" id="UP001165367"/>
    </source>
</evidence>
<feature type="domain" description="Periplasmic copper-binding protein NosD beta helix" evidence="1">
    <location>
        <begin position="41"/>
        <end position="223"/>
    </location>
</feature>
<gene>
    <name evidence="3" type="ORF">LZZ85_11685</name>
</gene>
<dbReference type="NCBIfam" id="TIGR03804">
    <property type="entry name" value="para_beta_helix"/>
    <property type="match status" value="1"/>
</dbReference>
<dbReference type="Proteomes" id="UP001165367">
    <property type="component" value="Unassembled WGS sequence"/>
</dbReference>
<protein>
    <submittedName>
        <fullName evidence="3">Right-handed parallel beta-helix repeat-containing protein</fullName>
    </submittedName>
</protein>
<dbReference type="Pfam" id="PF05048">
    <property type="entry name" value="NosD"/>
    <property type="match status" value="1"/>
</dbReference>
<evidence type="ECO:0000259" key="1">
    <source>
        <dbReference type="Pfam" id="PF05048"/>
    </source>
</evidence>
<dbReference type="SMART" id="SM00710">
    <property type="entry name" value="PbH1"/>
    <property type="match status" value="10"/>
</dbReference>
<evidence type="ECO:0000259" key="2">
    <source>
        <dbReference type="Pfam" id="PF13229"/>
    </source>
</evidence>
<accession>A0ABS9KRK2</accession>
<keyword evidence="4" id="KW-1185">Reference proteome</keyword>
<feature type="domain" description="Right handed beta helix" evidence="2">
    <location>
        <begin position="253"/>
        <end position="338"/>
    </location>
</feature>
<dbReference type="SUPFAM" id="SSF51126">
    <property type="entry name" value="Pectin lyase-like"/>
    <property type="match status" value="2"/>
</dbReference>
<dbReference type="Gene3D" id="2.160.20.10">
    <property type="entry name" value="Single-stranded right-handed beta-helix, Pectin lyase-like"/>
    <property type="match status" value="2"/>
</dbReference>
<sequence length="696" mass="78340">MKAVNKTYPLAASGEAAAIVIEGNDITVDFNGAVLQGSSDVSNPDRFTGIAVEIRNSNKVTVRNLTIKGYKIALLVRNVENLVIENGDFSYNYRPRLQSTQQKEDVSDWLSYHHNENNEWNRYGAGICLIDCRNAVIRNSKASGNQNGLLMTRCSGAQISHNDFSFNSGLGIGLYRSSGNRILYNRLIYNIRGYSHGVYQRGQDSAGILAFEQCNNNLVYKNNVTHGGDGFFLWAGQTTMDSGAGGCNGNVLLANDFSYAATNGIELTFSSNTVNGNRIYECENGIWGGYSYNTTIRHNRFRNNKVGIAIEHGQDNSISYNLFDQDRQAIRIWANNTQVPDWGYAQKRDTRSRNYTMVSNSFNRNPVVFDLKRTQDLNIFSNTFSGSEAVYRMDDTVTGLDTTLYYEIIAEEEKDSLPLIPDLPAGDPFKGSSKWAGRKNIRMTEWGPYDFNYPIIWNVNPTDSSGWMEFEILGPEGSWLVKEARGLDSISHRRGGFPATIRAKRQESSAGTDIILRLDYLGKAFTDPFGRNRAAKTAYPFQFRRYFQPLQWNVLWYSLDTAYYNPLKEQSLFSPTARMAPVRRDTVQELNYTWWGGLKLADRTLQQFITTAGTRVGRSGSFELSVTWQGAVRIYLDDKIVLDGWKLEKKVADEADHRRIPLQMNEGQSLRVEHLGFAAFSALAVKLHPGQAGGKK</sequence>
<proteinExistence type="predicted"/>
<evidence type="ECO:0000313" key="3">
    <source>
        <dbReference type="EMBL" id="MCG2614950.1"/>
    </source>
</evidence>
<organism evidence="3 4">
    <name type="scientific">Terrimonas ginsenosidimutans</name>
    <dbReference type="NCBI Taxonomy" id="2908004"/>
    <lineage>
        <taxon>Bacteria</taxon>
        <taxon>Pseudomonadati</taxon>
        <taxon>Bacteroidota</taxon>
        <taxon>Chitinophagia</taxon>
        <taxon>Chitinophagales</taxon>
        <taxon>Chitinophagaceae</taxon>
        <taxon>Terrimonas</taxon>
    </lineage>
</organism>
<dbReference type="Pfam" id="PF13229">
    <property type="entry name" value="Beta_helix"/>
    <property type="match status" value="1"/>
</dbReference>
<dbReference type="InterPro" id="IPR006626">
    <property type="entry name" value="PbH1"/>
</dbReference>
<comment type="caution">
    <text evidence="3">The sequence shown here is derived from an EMBL/GenBank/DDBJ whole genome shotgun (WGS) entry which is preliminary data.</text>
</comment>
<reference evidence="3" key="1">
    <citation type="submission" date="2022-01" db="EMBL/GenBank/DDBJ databases">
        <authorList>
            <person name="Jo J.-H."/>
            <person name="Im W.-T."/>
        </authorList>
    </citation>
    <scope>NUCLEOTIDE SEQUENCE</scope>
    <source>
        <strain evidence="3">NA20</strain>
    </source>
</reference>
<dbReference type="InterPro" id="IPR039448">
    <property type="entry name" value="Beta_helix"/>
</dbReference>
<dbReference type="EMBL" id="JAKLTR010000006">
    <property type="protein sequence ID" value="MCG2614950.1"/>
    <property type="molecule type" value="Genomic_DNA"/>
</dbReference>
<name>A0ABS9KRK2_9BACT</name>